<keyword evidence="1" id="KW-0472">Membrane</keyword>
<name>A0ABW1IJZ6_9BACL</name>
<dbReference type="Proteomes" id="UP001596250">
    <property type="component" value="Unassembled WGS sequence"/>
</dbReference>
<keyword evidence="1" id="KW-0812">Transmembrane</keyword>
<proteinExistence type="predicted"/>
<comment type="caution">
    <text evidence="2">The sequence shown here is derived from an EMBL/GenBank/DDBJ whole genome shotgun (WGS) entry which is preliminary data.</text>
</comment>
<sequence length="189" mass="22219">MYKQNGKRKQLQRVLQRSVAIVLLFAVAFMLYMYLFPHHKTIYEIIEDESIEINRESLKGIVYDEDYRLYAAISKNKNEEIQFISIKDNDLEKIEKLIGDNDLLQWVYSLNLNDGTKNILFGRINTNNYKSVEIKGVPNNEINYLTYNNQTYFWVEANLELPIDIKLYDEFGNVVFSNMDGIGVENPLK</sequence>
<accession>A0ABW1IJZ6</accession>
<keyword evidence="1" id="KW-1133">Transmembrane helix</keyword>
<evidence type="ECO:0000313" key="3">
    <source>
        <dbReference type="Proteomes" id="UP001596250"/>
    </source>
</evidence>
<feature type="transmembrane region" description="Helical" evidence="1">
    <location>
        <begin position="20"/>
        <end position="37"/>
    </location>
</feature>
<reference evidence="3" key="1">
    <citation type="journal article" date="2019" name="Int. J. Syst. Evol. Microbiol.">
        <title>The Global Catalogue of Microorganisms (GCM) 10K type strain sequencing project: providing services to taxonomists for standard genome sequencing and annotation.</title>
        <authorList>
            <consortium name="The Broad Institute Genomics Platform"/>
            <consortium name="The Broad Institute Genome Sequencing Center for Infectious Disease"/>
            <person name="Wu L."/>
            <person name="Ma J."/>
        </authorList>
    </citation>
    <scope>NUCLEOTIDE SEQUENCE [LARGE SCALE GENOMIC DNA]</scope>
    <source>
        <strain evidence="3">CCM 8749</strain>
    </source>
</reference>
<gene>
    <name evidence="2" type="ORF">ACFPXP_02715</name>
</gene>
<dbReference type="EMBL" id="JBHSQV010000015">
    <property type="protein sequence ID" value="MFC5985373.1"/>
    <property type="molecule type" value="Genomic_DNA"/>
</dbReference>
<evidence type="ECO:0000313" key="2">
    <source>
        <dbReference type="EMBL" id="MFC5985373.1"/>
    </source>
</evidence>
<protein>
    <submittedName>
        <fullName evidence="2">Uncharacterized protein</fullName>
    </submittedName>
</protein>
<evidence type="ECO:0000256" key="1">
    <source>
        <dbReference type="SAM" id="Phobius"/>
    </source>
</evidence>
<organism evidence="2 3">
    <name type="scientific">Marinicrinis lubricantis</name>
    <dbReference type="NCBI Taxonomy" id="2086470"/>
    <lineage>
        <taxon>Bacteria</taxon>
        <taxon>Bacillati</taxon>
        <taxon>Bacillota</taxon>
        <taxon>Bacilli</taxon>
        <taxon>Bacillales</taxon>
        <taxon>Paenibacillaceae</taxon>
    </lineage>
</organism>
<dbReference type="RefSeq" id="WP_379892152.1">
    <property type="nucleotide sequence ID" value="NZ_CBCSCT010000118.1"/>
</dbReference>
<keyword evidence="3" id="KW-1185">Reference proteome</keyword>